<proteinExistence type="predicted"/>
<reference evidence="1" key="1">
    <citation type="journal article" date="2020" name="Fungal Divers.">
        <title>Resolving the Mortierellaceae phylogeny through synthesis of multi-gene phylogenetics and phylogenomics.</title>
        <authorList>
            <person name="Vandepol N."/>
            <person name="Liber J."/>
            <person name="Desiro A."/>
            <person name="Na H."/>
            <person name="Kennedy M."/>
            <person name="Barry K."/>
            <person name="Grigoriev I.V."/>
            <person name="Miller A.N."/>
            <person name="O'Donnell K."/>
            <person name="Stajich J.E."/>
            <person name="Bonito G."/>
        </authorList>
    </citation>
    <scope>NUCLEOTIDE SEQUENCE</scope>
    <source>
        <strain evidence="1">NRRL 28262</strain>
    </source>
</reference>
<dbReference type="EMBL" id="JAAAIL010004846">
    <property type="protein sequence ID" value="KAG0247281.1"/>
    <property type="molecule type" value="Genomic_DNA"/>
</dbReference>
<evidence type="ECO:0000313" key="1">
    <source>
        <dbReference type="EMBL" id="KAG0247281.1"/>
    </source>
</evidence>
<feature type="non-terminal residue" evidence="1">
    <location>
        <position position="124"/>
    </location>
</feature>
<dbReference type="Proteomes" id="UP001194580">
    <property type="component" value="Unassembled WGS sequence"/>
</dbReference>
<keyword evidence="2" id="KW-1185">Reference proteome</keyword>
<evidence type="ECO:0000313" key="2">
    <source>
        <dbReference type="Proteomes" id="UP001194580"/>
    </source>
</evidence>
<name>A0AAD4H082_9FUNG</name>
<sequence length="124" mass="14279">MVLNCNLTGVVDRVGASRTIELTSRWRCKELEEFSGYGLFHRVDSTKFDVSDDNDNERFIAFNGSVFKVYSTKSSGWRLLQHITLSPRPGLHRAYYHTIVQSLRGRFFAWTGDPGVVSIWDMEK</sequence>
<protein>
    <submittedName>
        <fullName evidence="1">Uncharacterized protein</fullName>
    </submittedName>
</protein>
<organism evidence="1 2">
    <name type="scientific">Linnemannia exigua</name>
    <dbReference type="NCBI Taxonomy" id="604196"/>
    <lineage>
        <taxon>Eukaryota</taxon>
        <taxon>Fungi</taxon>
        <taxon>Fungi incertae sedis</taxon>
        <taxon>Mucoromycota</taxon>
        <taxon>Mortierellomycotina</taxon>
        <taxon>Mortierellomycetes</taxon>
        <taxon>Mortierellales</taxon>
        <taxon>Mortierellaceae</taxon>
        <taxon>Linnemannia</taxon>
    </lineage>
</organism>
<dbReference type="AlphaFoldDB" id="A0AAD4H082"/>
<gene>
    <name evidence="1" type="ORF">BGZ95_008838</name>
</gene>
<comment type="caution">
    <text evidence="1">The sequence shown here is derived from an EMBL/GenBank/DDBJ whole genome shotgun (WGS) entry which is preliminary data.</text>
</comment>
<accession>A0AAD4H082</accession>